<gene>
    <name evidence="1" type="ORF">FF38_01758</name>
</gene>
<dbReference type="OrthoDB" id="7762031at2759"/>
<dbReference type="AlphaFoldDB" id="A0A0L0BV57"/>
<evidence type="ECO:0008006" key="3">
    <source>
        <dbReference type="Google" id="ProtNLM"/>
    </source>
</evidence>
<evidence type="ECO:0000313" key="1">
    <source>
        <dbReference type="EMBL" id="KNC23129.1"/>
    </source>
</evidence>
<keyword evidence="2" id="KW-1185">Reference proteome</keyword>
<comment type="caution">
    <text evidence="1">The sequence shown here is derived from an EMBL/GenBank/DDBJ whole genome shotgun (WGS) entry which is preliminary data.</text>
</comment>
<dbReference type="Proteomes" id="UP000037069">
    <property type="component" value="Unassembled WGS sequence"/>
</dbReference>
<reference evidence="1 2" key="1">
    <citation type="journal article" date="2015" name="Nat. Commun.">
        <title>Lucilia cuprina genome unlocks parasitic fly biology to underpin future interventions.</title>
        <authorList>
            <person name="Anstead C.A."/>
            <person name="Korhonen P.K."/>
            <person name="Young N.D."/>
            <person name="Hall R.S."/>
            <person name="Jex A.R."/>
            <person name="Murali S.C."/>
            <person name="Hughes D.S."/>
            <person name="Lee S.F."/>
            <person name="Perry T."/>
            <person name="Stroehlein A.J."/>
            <person name="Ansell B.R."/>
            <person name="Breugelmans B."/>
            <person name="Hofmann A."/>
            <person name="Qu J."/>
            <person name="Dugan S."/>
            <person name="Lee S.L."/>
            <person name="Chao H."/>
            <person name="Dinh H."/>
            <person name="Han Y."/>
            <person name="Doddapaneni H.V."/>
            <person name="Worley K.C."/>
            <person name="Muzny D.M."/>
            <person name="Ioannidis P."/>
            <person name="Waterhouse R.M."/>
            <person name="Zdobnov E.M."/>
            <person name="James P.J."/>
            <person name="Bagnall N.H."/>
            <person name="Kotze A.C."/>
            <person name="Gibbs R.A."/>
            <person name="Richards S."/>
            <person name="Batterham P."/>
            <person name="Gasser R.B."/>
        </authorList>
    </citation>
    <scope>NUCLEOTIDE SEQUENCE [LARGE SCALE GENOMIC DNA]</scope>
    <source>
        <strain evidence="1 2">LS</strain>
        <tissue evidence="1">Full body</tissue>
    </source>
</reference>
<sequence length="190" mass="21632">MIGFAADGAAVMTGRNRSVAQLLKNENNDLFIIKCVCHNLALCSSYACLKLPSSVETLARNGQNILDYNEVYLGVYARKELMASGLEETQKHKIIHNCINFYVELCDQILIRFDLGEKFQALSLINPYYIISNEKKTHFMIFVTDNSTLWNRIRKLGIVDFKNSECGDLDVEELANVFFGQFQAGQYRKP</sequence>
<accession>A0A0L0BV57</accession>
<evidence type="ECO:0000313" key="2">
    <source>
        <dbReference type="Proteomes" id="UP000037069"/>
    </source>
</evidence>
<name>A0A0L0BV57_LUCCU</name>
<organism evidence="1 2">
    <name type="scientific">Lucilia cuprina</name>
    <name type="common">Green bottle fly</name>
    <name type="synonym">Australian sheep blowfly</name>
    <dbReference type="NCBI Taxonomy" id="7375"/>
    <lineage>
        <taxon>Eukaryota</taxon>
        <taxon>Metazoa</taxon>
        <taxon>Ecdysozoa</taxon>
        <taxon>Arthropoda</taxon>
        <taxon>Hexapoda</taxon>
        <taxon>Insecta</taxon>
        <taxon>Pterygota</taxon>
        <taxon>Neoptera</taxon>
        <taxon>Endopterygota</taxon>
        <taxon>Diptera</taxon>
        <taxon>Brachycera</taxon>
        <taxon>Muscomorpha</taxon>
        <taxon>Oestroidea</taxon>
        <taxon>Calliphoridae</taxon>
        <taxon>Luciliinae</taxon>
        <taxon>Lucilia</taxon>
    </lineage>
</organism>
<dbReference type="EMBL" id="JRES01001412">
    <property type="protein sequence ID" value="KNC23129.1"/>
    <property type="molecule type" value="Genomic_DNA"/>
</dbReference>
<proteinExistence type="predicted"/>
<protein>
    <recommendedName>
        <fullName evidence="3">DUF4371 domain-containing protein</fullName>
    </recommendedName>
</protein>